<feature type="region of interest" description="Disordered" evidence="1">
    <location>
        <begin position="1"/>
        <end position="35"/>
    </location>
</feature>
<dbReference type="AlphaFoldDB" id="A0A024V2A0"/>
<dbReference type="EMBL" id="KI925135">
    <property type="protein sequence ID" value="ETW16971.1"/>
    <property type="molecule type" value="Genomic_DNA"/>
</dbReference>
<sequence>MNGLEKGDDDNCDGYIKENNKQVNDNNQMQDNNYNNNNNDNNIVFFFFLPFLLCDRKGLKNI</sequence>
<reference evidence="2 3" key="1">
    <citation type="submission" date="2013-02" db="EMBL/GenBank/DDBJ databases">
        <title>The Genome Annotation of Plasmodium falciparum Vietnam Oak-Knoll (FVO).</title>
        <authorList>
            <consortium name="The Broad Institute Genome Sequencing Platform"/>
            <consortium name="The Broad Institute Genome Sequencing Center for Infectious Disease"/>
            <person name="Neafsey D."/>
            <person name="Hoffman S."/>
            <person name="Volkman S."/>
            <person name="Rosenthal P."/>
            <person name="Walker B."/>
            <person name="Young S.K."/>
            <person name="Zeng Q."/>
            <person name="Gargeya S."/>
            <person name="Fitzgerald M."/>
            <person name="Haas B."/>
            <person name="Abouelleil A."/>
            <person name="Allen A.W."/>
            <person name="Alvarado L."/>
            <person name="Arachchi H.M."/>
            <person name="Berlin A.M."/>
            <person name="Chapman S.B."/>
            <person name="Gainer-Dewar J."/>
            <person name="Goldberg J."/>
            <person name="Griggs A."/>
            <person name="Gujja S."/>
            <person name="Hansen M."/>
            <person name="Howarth C."/>
            <person name="Imamovic A."/>
            <person name="Ireland A."/>
            <person name="Larimer J."/>
            <person name="McCowan C."/>
            <person name="Murphy C."/>
            <person name="Pearson M."/>
            <person name="Poon T.W."/>
            <person name="Priest M."/>
            <person name="Roberts A."/>
            <person name="Saif S."/>
            <person name="Shea T."/>
            <person name="Sisk P."/>
            <person name="Sykes S."/>
            <person name="Wortman J."/>
            <person name="Nusbaum C."/>
            <person name="Birren B."/>
        </authorList>
    </citation>
    <scope>NUCLEOTIDE SEQUENCE [LARGE SCALE GENOMIC DNA]</scope>
    <source>
        <strain evidence="3">Vietnam Oak-Knoll (FVO)</strain>
    </source>
</reference>
<evidence type="ECO:0000313" key="2">
    <source>
        <dbReference type="EMBL" id="ETW16971.1"/>
    </source>
</evidence>
<name>A0A024V2A0_PLAFA</name>
<evidence type="ECO:0000256" key="1">
    <source>
        <dbReference type="SAM" id="MobiDB-lite"/>
    </source>
</evidence>
<feature type="compositionally biased region" description="Low complexity" evidence="1">
    <location>
        <begin position="21"/>
        <end position="35"/>
    </location>
</feature>
<reference evidence="2 3" key="2">
    <citation type="submission" date="2013-02" db="EMBL/GenBank/DDBJ databases">
        <title>The Genome Sequence of Plasmodium falciparum Vietnam Oak-Knoll (FVO).</title>
        <authorList>
            <consortium name="The Broad Institute Genome Sequencing Platform"/>
            <consortium name="The Broad Institute Genome Sequencing Center for Infectious Disease"/>
            <person name="Neafsey D."/>
            <person name="Cheeseman I."/>
            <person name="Volkman S."/>
            <person name="Adams J."/>
            <person name="Walker B."/>
            <person name="Young S.K."/>
            <person name="Zeng Q."/>
            <person name="Gargeya S."/>
            <person name="Fitzgerald M."/>
            <person name="Haas B."/>
            <person name="Abouelleil A."/>
            <person name="Alvarado L."/>
            <person name="Arachchi H.M."/>
            <person name="Berlin A.M."/>
            <person name="Chapman S.B."/>
            <person name="Dewar J."/>
            <person name="Goldberg J."/>
            <person name="Griggs A."/>
            <person name="Gujja S."/>
            <person name="Hansen M."/>
            <person name="Howarth C."/>
            <person name="Imamovic A."/>
            <person name="Larimer J."/>
            <person name="McCowan C."/>
            <person name="Murphy C."/>
            <person name="Neiman D."/>
            <person name="Pearson M."/>
            <person name="Priest M."/>
            <person name="Roberts A."/>
            <person name="Saif S."/>
            <person name="Shea T."/>
            <person name="Sisk P."/>
            <person name="Sykes S."/>
            <person name="Wortman J."/>
            <person name="Nusbaum C."/>
            <person name="Birren B."/>
        </authorList>
    </citation>
    <scope>NUCLEOTIDE SEQUENCE [LARGE SCALE GENOMIC DNA]</scope>
    <source>
        <strain evidence="3">Vietnam Oak-Knoll (FVO)</strain>
    </source>
</reference>
<proteinExistence type="predicted"/>
<protein>
    <submittedName>
        <fullName evidence="2">Uncharacterized protein</fullName>
    </submittedName>
</protein>
<organism evidence="2 3">
    <name type="scientific">Plasmodium falciparum Vietnam Oak-Knoll</name>
    <name type="common">FVO</name>
    <dbReference type="NCBI Taxonomy" id="1036723"/>
    <lineage>
        <taxon>Eukaryota</taxon>
        <taxon>Sar</taxon>
        <taxon>Alveolata</taxon>
        <taxon>Apicomplexa</taxon>
        <taxon>Aconoidasida</taxon>
        <taxon>Haemosporida</taxon>
        <taxon>Plasmodiidae</taxon>
        <taxon>Plasmodium</taxon>
        <taxon>Plasmodium (Laverania)</taxon>
    </lineage>
</organism>
<gene>
    <name evidence="2" type="ORF">PFFVO_04076</name>
</gene>
<dbReference type="Proteomes" id="UP000030690">
    <property type="component" value="Unassembled WGS sequence"/>
</dbReference>
<accession>A0A024V2A0</accession>
<evidence type="ECO:0000313" key="3">
    <source>
        <dbReference type="Proteomes" id="UP000030690"/>
    </source>
</evidence>